<name>A0A397VWK8_9GLOM</name>
<dbReference type="EMBL" id="QKWP01000177">
    <property type="protein sequence ID" value="RIB25369.1"/>
    <property type="molecule type" value="Genomic_DNA"/>
</dbReference>
<dbReference type="OrthoDB" id="2963168at2759"/>
<dbReference type="Gene3D" id="3.30.420.40">
    <property type="match status" value="2"/>
</dbReference>
<dbReference type="PANTHER" id="PTHR14187:SF5">
    <property type="entry name" value="HEAT SHOCK 70 KDA PROTEIN 12A"/>
    <property type="match status" value="1"/>
</dbReference>
<dbReference type="AlphaFoldDB" id="A0A397VWK8"/>
<dbReference type="Proteomes" id="UP000266673">
    <property type="component" value="Unassembled WGS sequence"/>
</dbReference>
<protein>
    <recommendedName>
        <fullName evidence="3">Actin-like ATPase domain-containing protein</fullName>
    </recommendedName>
</protein>
<dbReference type="SUPFAM" id="SSF53067">
    <property type="entry name" value="Actin-like ATPase domain"/>
    <property type="match status" value="1"/>
</dbReference>
<proteinExistence type="predicted"/>
<dbReference type="PANTHER" id="PTHR14187">
    <property type="entry name" value="ALPHA KINASE/ELONGATION FACTOR 2 KINASE"/>
    <property type="match status" value="1"/>
</dbReference>
<dbReference type="InterPro" id="IPR043129">
    <property type="entry name" value="ATPase_NBD"/>
</dbReference>
<comment type="caution">
    <text evidence="1">The sequence shown here is derived from an EMBL/GenBank/DDBJ whole genome shotgun (WGS) entry which is preliminary data.</text>
</comment>
<reference evidence="1 2" key="1">
    <citation type="submission" date="2018-06" db="EMBL/GenBank/DDBJ databases">
        <title>Comparative genomics reveals the genomic features of Rhizophagus irregularis, R. cerebriforme, R. diaphanum and Gigaspora rosea, and their symbiotic lifestyle signature.</title>
        <authorList>
            <person name="Morin E."/>
            <person name="San Clemente H."/>
            <person name="Chen E.C.H."/>
            <person name="De La Providencia I."/>
            <person name="Hainaut M."/>
            <person name="Kuo A."/>
            <person name="Kohler A."/>
            <person name="Murat C."/>
            <person name="Tang N."/>
            <person name="Roy S."/>
            <person name="Loubradou J."/>
            <person name="Henrissat B."/>
            <person name="Grigoriev I.V."/>
            <person name="Corradi N."/>
            <person name="Roux C."/>
            <person name="Martin F.M."/>
        </authorList>
    </citation>
    <scope>NUCLEOTIDE SEQUENCE [LARGE SCALE GENOMIC DNA]</scope>
    <source>
        <strain evidence="1 2">DAOM 194757</strain>
    </source>
</reference>
<dbReference type="STRING" id="44941.A0A397VWK8"/>
<evidence type="ECO:0000313" key="1">
    <source>
        <dbReference type="EMBL" id="RIB25369.1"/>
    </source>
</evidence>
<dbReference type="Gene3D" id="3.90.640.10">
    <property type="entry name" value="Actin, Chain A, domain 4"/>
    <property type="match status" value="1"/>
</dbReference>
<evidence type="ECO:0008006" key="3">
    <source>
        <dbReference type="Google" id="ProtNLM"/>
    </source>
</evidence>
<sequence length="552" mass="62718">MEFAYEPVSEDLRVVVGVGFAYSYIQENKERTEIVVNFDWGNSKNLIKTNTALQYDDTYRVVVKWGIDALSSEPSKRRRLNLPKPVEYFKFYLGDIPDDKKPRLPHEITFEKAISDFLCEIGKTMKEKIENHWPGINFHKHVLLVFSVPAEFDENVRVIMRRCIYNAGLIRSLGTLNLQFTTEPEAASVYCINKLKELDMKAGVTYLVVDCGGGTVDLTVRRLLPGGRIAETTERTGDFCGGTYVDDEFLKFLEEKAGKSAVKMLKEKHYDQVNYLIHKFFCPEIKIPFNGKKDDFKIIDFDIEKKCPALIQYITGSEKDQLEDDEWVIELDFDTVQSFFDPVIRKITRLIALQLSKCSNCSVLFLVGGFGESRYLQQKIKEEFGSQVKIAIPPNPSAAILIGACEYGLNMKAVTTRVLKWSYGVMVSPVWHAGDPISRFDNGRIDKFYLLASKGTEVDVDKEFSSTMVPIFPDQTSVLFKFFYTHESNATYCDEPHVKKLGNFMVNGLPSESSGLNRSVVITLRFASMECTVATAKSKHNGKVYRTTFSMG</sequence>
<keyword evidence="2" id="KW-1185">Reference proteome</keyword>
<organism evidence="1 2">
    <name type="scientific">Gigaspora rosea</name>
    <dbReference type="NCBI Taxonomy" id="44941"/>
    <lineage>
        <taxon>Eukaryota</taxon>
        <taxon>Fungi</taxon>
        <taxon>Fungi incertae sedis</taxon>
        <taxon>Mucoromycota</taxon>
        <taxon>Glomeromycotina</taxon>
        <taxon>Glomeromycetes</taxon>
        <taxon>Diversisporales</taxon>
        <taxon>Gigasporaceae</taxon>
        <taxon>Gigaspora</taxon>
    </lineage>
</organism>
<evidence type="ECO:0000313" key="2">
    <source>
        <dbReference type="Proteomes" id="UP000266673"/>
    </source>
</evidence>
<gene>
    <name evidence="1" type="ORF">C2G38_2138805</name>
</gene>
<accession>A0A397VWK8</accession>